<dbReference type="Pfam" id="PF00098">
    <property type="entry name" value="zf-CCHC"/>
    <property type="match status" value="1"/>
</dbReference>
<protein>
    <recommendedName>
        <fullName evidence="4">CCHC-type domain-containing protein</fullName>
    </recommendedName>
</protein>
<dbReference type="Proteomes" id="UP000765509">
    <property type="component" value="Unassembled WGS sequence"/>
</dbReference>
<dbReference type="GO" id="GO:0006397">
    <property type="term" value="P:mRNA processing"/>
    <property type="evidence" value="ECO:0007669"/>
    <property type="project" value="UniProtKB-KW"/>
</dbReference>
<dbReference type="GO" id="GO:0003676">
    <property type="term" value="F:nucleic acid binding"/>
    <property type="evidence" value="ECO:0007669"/>
    <property type="project" value="InterPro"/>
</dbReference>
<evidence type="ECO:0000256" key="1">
    <source>
        <dbReference type="ARBA" id="ARBA00022664"/>
    </source>
</evidence>
<feature type="domain" description="CCHC-type" evidence="4">
    <location>
        <begin position="60"/>
        <end position="74"/>
    </location>
</feature>
<keyword evidence="2" id="KW-0479">Metal-binding</keyword>
<keyword evidence="6" id="KW-1185">Reference proteome</keyword>
<dbReference type="GO" id="GO:0008270">
    <property type="term" value="F:zinc ion binding"/>
    <property type="evidence" value="ECO:0007669"/>
    <property type="project" value="UniProtKB-KW"/>
</dbReference>
<dbReference type="PROSITE" id="PS50158">
    <property type="entry name" value="ZF_CCHC"/>
    <property type="match status" value="1"/>
</dbReference>
<dbReference type="InterPro" id="IPR001878">
    <property type="entry name" value="Znf_CCHC"/>
</dbReference>
<dbReference type="Gene3D" id="4.10.60.10">
    <property type="entry name" value="Zinc finger, CCHC-type"/>
    <property type="match status" value="1"/>
</dbReference>
<dbReference type="AlphaFoldDB" id="A0A9Q3FHF6"/>
<comment type="caution">
    <text evidence="5">The sequence shown here is derived from an EMBL/GenBank/DDBJ whole genome shotgun (WGS) entry which is preliminary data.</text>
</comment>
<dbReference type="InterPro" id="IPR036875">
    <property type="entry name" value="Znf_CCHC_sf"/>
</dbReference>
<evidence type="ECO:0000256" key="3">
    <source>
        <dbReference type="SAM" id="MobiDB-lite"/>
    </source>
</evidence>
<feature type="region of interest" description="Disordered" evidence="3">
    <location>
        <begin position="26"/>
        <end position="56"/>
    </location>
</feature>
<evidence type="ECO:0000256" key="2">
    <source>
        <dbReference type="PROSITE-ProRule" id="PRU00047"/>
    </source>
</evidence>
<dbReference type="SUPFAM" id="SSF57756">
    <property type="entry name" value="Retrovirus zinc finger-like domains"/>
    <property type="match status" value="1"/>
</dbReference>
<reference evidence="5" key="1">
    <citation type="submission" date="2021-03" db="EMBL/GenBank/DDBJ databases">
        <title>Draft genome sequence of rust myrtle Austropuccinia psidii MF-1, a brazilian biotype.</title>
        <authorList>
            <person name="Quecine M.C."/>
            <person name="Pachon D.M.R."/>
            <person name="Bonatelli M.L."/>
            <person name="Correr F.H."/>
            <person name="Franceschini L.M."/>
            <person name="Leite T.F."/>
            <person name="Margarido G.R.A."/>
            <person name="Almeida C.A."/>
            <person name="Ferrarezi J.A."/>
            <person name="Labate C.A."/>
        </authorList>
    </citation>
    <scope>NUCLEOTIDE SEQUENCE</scope>
    <source>
        <strain evidence="5">MF-1</strain>
    </source>
</reference>
<name>A0A9Q3FHF6_9BASI</name>
<dbReference type="EMBL" id="AVOT02042026">
    <property type="protein sequence ID" value="MBW0537410.1"/>
    <property type="molecule type" value="Genomic_DNA"/>
</dbReference>
<gene>
    <name evidence="5" type="ORF">O181_077125</name>
</gene>
<evidence type="ECO:0000313" key="6">
    <source>
        <dbReference type="Proteomes" id="UP000765509"/>
    </source>
</evidence>
<keyword evidence="1" id="KW-0507">mRNA processing</keyword>
<dbReference type="OrthoDB" id="119314at2759"/>
<evidence type="ECO:0000313" key="5">
    <source>
        <dbReference type="EMBL" id="MBW0537410.1"/>
    </source>
</evidence>
<accession>A0A9Q3FHF6</accession>
<feature type="compositionally biased region" description="Polar residues" evidence="3">
    <location>
        <begin position="36"/>
        <end position="45"/>
    </location>
</feature>
<keyword evidence="2" id="KW-0862">Zinc</keyword>
<sequence length="87" mass="9791">MIRQIATASPNFDYSTEVARIHAASKFGTRKELNNIPPNQSASTSHQKKETRTPGPRYPCHYCGEIGHWSPACPIRVKANDMRSKNH</sequence>
<keyword evidence="2" id="KW-0863">Zinc-finger</keyword>
<organism evidence="5 6">
    <name type="scientific">Austropuccinia psidii MF-1</name>
    <dbReference type="NCBI Taxonomy" id="1389203"/>
    <lineage>
        <taxon>Eukaryota</taxon>
        <taxon>Fungi</taxon>
        <taxon>Dikarya</taxon>
        <taxon>Basidiomycota</taxon>
        <taxon>Pucciniomycotina</taxon>
        <taxon>Pucciniomycetes</taxon>
        <taxon>Pucciniales</taxon>
        <taxon>Sphaerophragmiaceae</taxon>
        <taxon>Austropuccinia</taxon>
    </lineage>
</organism>
<evidence type="ECO:0000259" key="4">
    <source>
        <dbReference type="PROSITE" id="PS50158"/>
    </source>
</evidence>
<proteinExistence type="predicted"/>